<dbReference type="GO" id="GO:0008310">
    <property type="term" value="F:single-stranded DNA 3'-5' DNA exonuclease activity"/>
    <property type="evidence" value="ECO:0007669"/>
    <property type="project" value="TreeGrafter"/>
</dbReference>
<dbReference type="FunFam" id="2.40.50.140:FF:000239">
    <property type="entry name" value="Meiosis specific with OB domains"/>
    <property type="match status" value="1"/>
</dbReference>
<dbReference type="PANTHER" id="PTHR21166:SF2">
    <property type="entry name" value="CELL DIVISION CONTROL PROTEIN 24 OB DOMAIN-CONTAINING PROTEIN-RELATED"/>
    <property type="match status" value="1"/>
</dbReference>
<name>A0A8C9ETG3_PAVCR</name>
<dbReference type="GO" id="GO:0000712">
    <property type="term" value="P:resolution of meiotic recombination intermediates"/>
    <property type="evidence" value="ECO:0007669"/>
    <property type="project" value="TreeGrafter"/>
</dbReference>
<protein>
    <submittedName>
        <fullName evidence="2">Meiosis specific with OB-fold</fullName>
    </submittedName>
</protein>
<dbReference type="GO" id="GO:0003697">
    <property type="term" value="F:single-stranded DNA binding"/>
    <property type="evidence" value="ECO:0007669"/>
    <property type="project" value="TreeGrafter"/>
</dbReference>
<dbReference type="Pfam" id="PF17244">
    <property type="entry name" value="CDC24_OB3"/>
    <property type="match status" value="1"/>
</dbReference>
<dbReference type="AlphaFoldDB" id="A0A8C9ETG3"/>
<organism evidence="2 3">
    <name type="scientific">Pavo cristatus</name>
    <name type="common">Indian peafowl</name>
    <name type="synonym">Blue peafowl</name>
    <dbReference type="NCBI Taxonomy" id="9049"/>
    <lineage>
        <taxon>Eukaryota</taxon>
        <taxon>Metazoa</taxon>
        <taxon>Chordata</taxon>
        <taxon>Craniata</taxon>
        <taxon>Vertebrata</taxon>
        <taxon>Euteleostomi</taxon>
        <taxon>Archelosauria</taxon>
        <taxon>Archosauria</taxon>
        <taxon>Dinosauria</taxon>
        <taxon>Saurischia</taxon>
        <taxon>Theropoda</taxon>
        <taxon>Coelurosauria</taxon>
        <taxon>Aves</taxon>
        <taxon>Neognathae</taxon>
        <taxon>Galloanserae</taxon>
        <taxon>Galliformes</taxon>
        <taxon>Phasianidae</taxon>
        <taxon>Phasianinae</taxon>
        <taxon>Pavo</taxon>
    </lineage>
</organism>
<dbReference type="Proteomes" id="UP000694428">
    <property type="component" value="Unplaced"/>
</dbReference>
<dbReference type="InterPro" id="IPR035203">
    <property type="entry name" value="Cdc24_OB3"/>
</dbReference>
<evidence type="ECO:0000259" key="1">
    <source>
        <dbReference type="Pfam" id="PF17244"/>
    </source>
</evidence>
<reference evidence="2" key="2">
    <citation type="submission" date="2025-09" db="UniProtKB">
        <authorList>
            <consortium name="Ensembl"/>
        </authorList>
    </citation>
    <scope>IDENTIFICATION</scope>
</reference>
<sequence length="223" mass="25284">MAPFDWDNESIQLAQSWIPRETVIFASDVRVNFDKFRNCMTATVISKTIITTNPGESFWLPQYYYVSVSLSPKEQAQARRNYMHASITFLCFSSVCRFVVNGMSNTCTFCGDISSDSKSTFVSFDILVDLTDHTGTLYSCYLSDCVAEETLGCTVQEFLTLPEDKRTALKWQLLLERSKIYFKITSSPNWRTGLKANILSCKLANPIEASQSLLGKKLQHVAW</sequence>
<dbReference type="PANTHER" id="PTHR21166">
    <property type="entry name" value="CELL DIVISION CONTROL PROTEIN 24 OB DOMAIN-CONTAINING PROTEIN-RELATED"/>
    <property type="match status" value="1"/>
</dbReference>
<dbReference type="InterPro" id="IPR052469">
    <property type="entry name" value="MEIOB"/>
</dbReference>
<reference evidence="2" key="1">
    <citation type="submission" date="2025-08" db="UniProtKB">
        <authorList>
            <consortium name="Ensembl"/>
        </authorList>
    </citation>
    <scope>IDENTIFICATION</scope>
</reference>
<proteinExistence type="predicted"/>
<evidence type="ECO:0000313" key="3">
    <source>
        <dbReference type="Proteomes" id="UP000694428"/>
    </source>
</evidence>
<accession>A0A8C9ETG3</accession>
<evidence type="ECO:0000313" key="2">
    <source>
        <dbReference type="Ensembl" id="ENSPSTP00000004854.1"/>
    </source>
</evidence>
<dbReference type="Ensembl" id="ENSPSTT00000005102.1">
    <property type="protein sequence ID" value="ENSPSTP00000004854.1"/>
    <property type="gene ID" value="ENSPSTG00000003472.1"/>
</dbReference>
<feature type="domain" description="Cell division control protein 24 OB" evidence="1">
    <location>
        <begin position="73"/>
        <end position="168"/>
    </location>
</feature>
<keyword evidence="3" id="KW-1185">Reference proteome</keyword>